<evidence type="ECO:0000256" key="3">
    <source>
        <dbReference type="ARBA" id="ARBA00023239"/>
    </source>
</evidence>
<evidence type="ECO:0000313" key="5">
    <source>
        <dbReference type="EMBL" id="EEB47732.1"/>
    </source>
</evidence>
<proteinExistence type="inferred from homology"/>
<gene>
    <name evidence="5" type="primary">hpaI</name>
    <name evidence="5" type="ORF">PROVALCAL_00327</name>
</gene>
<dbReference type="InterPro" id="IPR050251">
    <property type="entry name" value="HpcH-HpaI_aldolase"/>
</dbReference>
<dbReference type="GO" id="GO:0046872">
    <property type="term" value="F:metal ion binding"/>
    <property type="evidence" value="ECO:0007669"/>
    <property type="project" value="UniProtKB-KW"/>
</dbReference>
<protein>
    <submittedName>
        <fullName evidence="5">2,4-dihydroxyhept-2-ene-1,7-dioic acid aldolase</fullName>
        <ecNumber evidence="5">4.1.2.-</ecNumber>
    </submittedName>
</protein>
<dbReference type="GO" id="GO:0010124">
    <property type="term" value="P:phenylacetate catabolic process"/>
    <property type="evidence" value="ECO:0007669"/>
    <property type="project" value="InterPro"/>
</dbReference>
<dbReference type="eggNOG" id="COG3836">
    <property type="taxonomic scope" value="Bacteria"/>
</dbReference>
<evidence type="ECO:0000256" key="1">
    <source>
        <dbReference type="ARBA" id="ARBA00005568"/>
    </source>
</evidence>
<dbReference type="EC" id="4.1.2.-" evidence="5"/>
<name>B6XAH9_9GAMM</name>
<dbReference type="EMBL" id="ABXW01000004">
    <property type="protein sequence ID" value="EEB47732.1"/>
    <property type="molecule type" value="Genomic_DNA"/>
</dbReference>
<dbReference type="GO" id="GO:0016832">
    <property type="term" value="F:aldehyde-lyase activity"/>
    <property type="evidence" value="ECO:0007669"/>
    <property type="project" value="TreeGrafter"/>
</dbReference>
<evidence type="ECO:0000259" key="4">
    <source>
        <dbReference type="Pfam" id="PF03328"/>
    </source>
</evidence>
<dbReference type="InterPro" id="IPR005000">
    <property type="entry name" value="Aldolase/citrate-lyase_domain"/>
</dbReference>
<accession>B6XAH9</accession>
<dbReference type="GO" id="GO:0005737">
    <property type="term" value="C:cytoplasm"/>
    <property type="evidence" value="ECO:0007669"/>
    <property type="project" value="UniProtKB-ARBA"/>
</dbReference>
<dbReference type="AlphaFoldDB" id="B6XAH9"/>
<reference evidence="5 6" key="1">
    <citation type="submission" date="2008-10" db="EMBL/GenBank/DDBJ databases">
        <title>Draft genome sequence of Providencia alcalifaciens (DSM 30120).</title>
        <authorList>
            <person name="Sudarsanam P."/>
            <person name="Ley R."/>
            <person name="Guruge J."/>
            <person name="Turnbaugh P.J."/>
            <person name="Mahowald M."/>
            <person name="Liep D."/>
            <person name="Gordon J."/>
        </authorList>
    </citation>
    <scope>NUCLEOTIDE SEQUENCE [LARGE SCALE GENOMIC DNA]</scope>
    <source>
        <strain evidence="5 6">DSM 30120</strain>
    </source>
</reference>
<evidence type="ECO:0000256" key="2">
    <source>
        <dbReference type="ARBA" id="ARBA00022723"/>
    </source>
</evidence>
<feature type="domain" description="HpcH/HpaI aldolase/citrate lyase" evidence="4">
    <location>
        <begin position="24"/>
        <end position="249"/>
    </location>
</feature>
<organism evidence="5 6">
    <name type="scientific">Providencia alcalifaciens DSM 30120</name>
    <dbReference type="NCBI Taxonomy" id="520999"/>
    <lineage>
        <taxon>Bacteria</taxon>
        <taxon>Pseudomonadati</taxon>
        <taxon>Pseudomonadota</taxon>
        <taxon>Gammaproteobacteria</taxon>
        <taxon>Enterobacterales</taxon>
        <taxon>Morganellaceae</taxon>
        <taxon>Providencia</taxon>
    </lineage>
</organism>
<comment type="caution">
    <text evidence="5">The sequence shown here is derived from an EMBL/GenBank/DDBJ whole genome shotgun (WGS) entry which is preliminary data.</text>
</comment>
<dbReference type="Proteomes" id="UP000003729">
    <property type="component" value="Unassembled WGS sequence"/>
</dbReference>
<dbReference type="InterPro" id="IPR015813">
    <property type="entry name" value="Pyrv/PenolPyrv_kinase-like_dom"/>
</dbReference>
<sequence>MYKEFTVDLLENKFKKALKTGKPQIGLWLGLCSPYSAELVAGAGFDWLLIDGEHAPNNVQTTLAQLQAIAPYPSQPVVRPPWNDPVIVKQLLDIGAQTLLLPMVQNAEQAEQAVRSTRYPPAGIRGVGSALARASRWNRIPDYLKRANDEMCVIVQVETREAIKNLPEILKVEGVDGVFIGPADLSADMGFSGNPNHPEVKAAIEDAIKQIRAAGLAPGILMAAPDIAEHYIKLGALFVAVGVDTTLLARTAEALAAKFGKTISDMDNSGSSVY</sequence>
<dbReference type="Gene3D" id="3.20.20.60">
    <property type="entry name" value="Phosphoenolpyruvate-binding domains"/>
    <property type="match status" value="1"/>
</dbReference>
<reference evidence="5 6" key="2">
    <citation type="submission" date="2008-10" db="EMBL/GenBank/DDBJ databases">
        <authorList>
            <person name="Fulton L."/>
            <person name="Clifton S."/>
            <person name="Fulton B."/>
            <person name="Xu J."/>
            <person name="Minx P."/>
            <person name="Pepin K.H."/>
            <person name="Johnson M."/>
            <person name="Bhonagiri V."/>
            <person name="Nash W.E."/>
            <person name="Mardis E.R."/>
            <person name="Wilson R.K."/>
        </authorList>
    </citation>
    <scope>NUCLEOTIDE SEQUENCE [LARGE SCALE GENOMIC DNA]</scope>
    <source>
        <strain evidence="5 6">DSM 30120</strain>
    </source>
</reference>
<dbReference type="NCBIfam" id="TIGR02311">
    <property type="entry name" value="HpaI"/>
    <property type="match status" value="1"/>
</dbReference>
<dbReference type="PANTHER" id="PTHR30502">
    <property type="entry name" value="2-KETO-3-DEOXY-L-RHAMNONATE ALDOLASE"/>
    <property type="match status" value="1"/>
</dbReference>
<keyword evidence="2" id="KW-0479">Metal-binding</keyword>
<dbReference type="PANTHER" id="PTHR30502:SF0">
    <property type="entry name" value="PHOSPHOENOLPYRUVATE CARBOXYLASE FAMILY PROTEIN"/>
    <property type="match status" value="1"/>
</dbReference>
<evidence type="ECO:0000313" key="6">
    <source>
        <dbReference type="Proteomes" id="UP000003729"/>
    </source>
</evidence>
<dbReference type="SUPFAM" id="SSF51621">
    <property type="entry name" value="Phosphoenolpyruvate/pyruvate domain"/>
    <property type="match status" value="1"/>
</dbReference>
<dbReference type="Pfam" id="PF03328">
    <property type="entry name" value="HpcH_HpaI"/>
    <property type="match status" value="1"/>
</dbReference>
<keyword evidence="3 5" id="KW-0456">Lyase</keyword>
<dbReference type="InterPro" id="IPR012689">
    <property type="entry name" value="HpaI"/>
</dbReference>
<dbReference type="FunFam" id="3.20.20.60:FF:000004">
    <property type="entry name" value="5-keto-4-deoxy-D-glucarate aldolase"/>
    <property type="match status" value="1"/>
</dbReference>
<comment type="similarity">
    <text evidence="1">Belongs to the HpcH/HpaI aldolase family.</text>
</comment>
<dbReference type="InterPro" id="IPR040442">
    <property type="entry name" value="Pyrv_kinase-like_dom_sf"/>
</dbReference>